<dbReference type="Pfam" id="PF01152">
    <property type="entry name" value="Bac_globin"/>
    <property type="match status" value="1"/>
</dbReference>
<keyword evidence="6" id="KW-1185">Reference proteome</keyword>
<dbReference type="EMBL" id="CP110615">
    <property type="protein sequence ID" value="UZJ24707.1"/>
    <property type="molecule type" value="Genomic_DNA"/>
</dbReference>
<evidence type="ECO:0000256" key="1">
    <source>
        <dbReference type="ARBA" id="ARBA00022448"/>
    </source>
</evidence>
<evidence type="ECO:0000256" key="4">
    <source>
        <dbReference type="ARBA" id="ARBA00023004"/>
    </source>
</evidence>
<evidence type="ECO:0000256" key="3">
    <source>
        <dbReference type="ARBA" id="ARBA00022723"/>
    </source>
</evidence>
<keyword evidence="4" id="KW-0408">Iron</keyword>
<dbReference type="RefSeq" id="WP_265382813.1">
    <property type="nucleotide sequence ID" value="NZ_CP110615.1"/>
</dbReference>
<dbReference type="InterPro" id="IPR009050">
    <property type="entry name" value="Globin-like_sf"/>
</dbReference>
<accession>A0ABY6NZ76</accession>
<gene>
    <name evidence="5" type="ORF">RHODO2019_16585</name>
</gene>
<dbReference type="InterPro" id="IPR012292">
    <property type="entry name" value="Globin/Proto"/>
</dbReference>
<proteinExistence type="predicted"/>
<name>A0ABY6NZ76_9NOCA</name>
<dbReference type="InterPro" id="IPR001486">
    <property type="entry name" value="Hemoglobin_trunc"/>
</dbReference>
<evidence type="ECO:0000256" key="2">
    <source>
        <dbReference type="ARBA" id="ARBA00022617"/>
    </source>
</evidence>
<organism evidence="5 6">
    <name type="scientific">Rhodococcus antarcticus</name>
    <dbReference type="NCBI Taxonomy" id="2987751"/>
    <lineage>
        <taxon>Bacteria</taxon>
        <taxon>Bacillati</taxon>
        <taxon>Actinomycetota</taxon>
        <taxon>Actinomycetes</taxon>
        <taxon>Mycobacteriales</taxon>
        <taxon>Nocardiaceae</taxon>
        <taxon>Rhodococcus</taxon>
    </lineage>
</organism>
<evidence type="ECO:0000313" key="6">
    <source>
        <dbReference type="Proteomes" id="UP001164965"/>
    </source>
</evidence>
<keyword evidence="2" id="KW-0349">Heme</keyword>
<dbReference type="Gene3D" id="1.10.490.10">
    <property type="entry name" value="Globins"/>
    <property type="match status" value="1"/>
</dbReference>
<reference evidence="5" key="1">
    <citation type="submission" date="2022-10" db="EMBL/GenBank/DDBJ databases">
        <title>Rhodococcus sp.75.</title>
        <authorList>
            <person name="Sun M."/>
        </authorList>
    </citation>
    <scope>NUCLEOTIDE SEQUENCE</scope>
    <source>
        <strain evidence="5">75</strain>
    </source>
</reference>
<sequence length="157" mass="16283">MSQATQTEAKLIAEQVNETTDAGPGEVSLYERLGGTYGISGAVDILVDRLFANVAVNANEAVHAHHGNPANAPGYKFLVTAWSIEAAGGPKCYPGLDMVAAHTSLHIDTAGFDAVATEIAATLSFLGVPAGEHAEFMAIIEHYRPSVIDGTPVPALA</sequence>
<keyword evidence="1" id="KW-0813">Transport</keyword>
<dbReference type="SUPFAM" id="SSF46458">
    <property type="entry name" value="Globin-like"/>
    <property type="match status" value="1"/>
</dbReference>
<evidence type="ECO:0000313" key="5">
    <source>
        <dbReference type="EMBL" id="UZJ24707.1"/>
    </source>
</evidence>
<dbReference type="Proteomes" id="UP001164965">
    <property type="component" value="Chromosome"/>
</dbReference>
<dbReference type="CDD" id="cd00454">
    <property type="entry name" value="TrHb1_N"/>
    <property type="match status" value="1"/>
</dbReference>
<protein>
    <submittedName>
        <fullName evidence="5">Group 1 truncated hemoglobin</fullName>
    </submittedName>
</protein>
<keyword evidence="3" id="KW-0479">Metal-binding</keyword>